<proteinExistence type="predicted"/>
<evidence type="ECO:0000256" key="1">
    <source>
        <dbReference type="SAM" id="MobiDB-lite"/>
    </source>
</evidence>
<dbReference type="SMART" id="SM00225">
    <property type="entry name" value="BTB"/>
    <property type="match status" value="1"/>
</dbReference>
<dbReference type="PANTHER" id="PTHR26379:SF187">
    <property type="entry name" value="OS07G0655300 PROTEIN"/>
    <property type="match status" value="1"/>
</dbReference>
<dbReference type="GO" id="GO:0016567">
    <property type="term" value="P:protein ubiquitination"/>
    <property type="evidence" value="ECO:0007669"/>
    <property type="project" value="InterPro"/>
</dbReference>
<dbReference type="PANTHER" id="PTHR26379">
    <property type="entry name" value="BTB/POZ AND MATH DOMAIN-CONTAINING PROTEIN 1"/>
    <property type="match status" value="1"/>
</dbReference>
<dbReference type="SUPFAM" id="SSF54695">
    <property type="entry name" value="POZ domain"/>
    <property type="match status" value="1"/>
</dbReference>
<gene>
    <name evidence="3" type="ORF">QE152_g26099</name>
</gene>
<reference evidence="3 4" key="1">
    <citation type="journal article" date="2024" name="BMC Genomics">
        <title>De novo assembly and annotation of Popillia japonica's genome with initial clues to its potential as an invasive pest.</title>
        <authorList>
            <person name="Cucini C."/>
            <person name="Boschi S."/>
            <person name="Funari R."/>
            <person name="Cardaioli E."/>
            <person name="Iannotti N."/>
            <person name="Marturano G."/>
            <person name="Paoli F."/>
            <person name="Bruttini M."/>
            <person name="Carapelli A."/>
            <person name="Frati F."/>
            <person name="Nardi F."/>
        </authorList>
    </citation>
    <scope>NUCLEOTIDE SEQUENCE [LARGE SCALE GENOMIC DNA]</scope>
    <source>
        <strain evidence="3">DMR45628</strain>
    </source>
</reference>
<dbReference type="AlphaFoldDB" id="A0AAW1JZU4"/>
<dbReference type="Pfam" id="PF00651">
    <property type="entry name" value="BTB"/>
    <property type="match status" value="1"/>
</dbReference>
<dbReference type="EMBL" id="JASPKY010000295">
    <property type="protein sequence ID" value="KAK9710298.1"/>
    <property type="molecule type" value="Genomic_DNA"/>
</dbReference>
<protein>
    <submittedName>
        <fullName evidence="3">BTB/POZ domain</fullName>
    </submittedName>
</protein>
<dbReference type="Gene3D" id="3.30.710.10">
    <property type="entry name" value="Potassium Channel Kv1.1, Chain A"/>
    <property type="match status" value="1"/>
</dbReference>
<dbReference type="InterPro" id="IPR000210">
    <property type="entry name" value="BTB/POZ_dom"/>
</dbReference>
<feature type="region of interest" description="Disordered" evidence="1">
    <location>
        <begin position="1"/>
        <end position="26"/>
    </location>
</feature>
<evidence type="ECO:0000313" key="4">
    <source>
        <dbReference type="Proteomes" id="UP001458880"/>
    </source>
</evidence>
<evidence type="ECO:0000313" key="3">
    <source>
        <dbReference type="EMBL" id="KAK9710298.1"/>
    </source>
</evidence>
<feature type="compositionally biased region" description="Low complexity" evidence="1">
    <location>
        <begin position="9"/>
        <end position="20"/>
    </location>
</feature>
<dbReference type="InterPro" id="IPR011333">
    <property type="entry name" value="SKP1/BTB/POZ_sf"/>
</dbReference>
<dbReference type="PROSITE" id="PS50097">
    <property type="entry name" value="BTB"/>
    <property type="match status" value="1"/>
</dbReference>
<dbReference type="Proteomes" id="UP001458880">
    <property type="component" value="Unassembled WGS sequence"/>
</dbReference>
<organism evidence="3 4">
    <name type="scientific">Popillia japonica</name>
    <name type="common">Japanese beetle</name>
    <dbReference type="NCBI Taxonomy" id="7064"/>
    <lineage>
        <taxon>Eukaryota</taxon>
        <taxon>Metazoa</taxon>
        <taxon>Ecdysozoa</taxon>
        <taxon>Arthropoda</taxon>
        <taxon>Hexapoda</taxon>
        <taxon>Insecta</taxon>
        <taxon>Pterygota</taxon>
        <taxon>Neoptera</taxon>
        <taxon>Endopterygota</taxon>
        <taxon>Coleoptera</taxon>
        <taxon>Polyphaga</taxon>
        <taxon>Scarabaeiformia</taxon>
        <taxon>Scarabaeidae</taxon>
        <taxon>Rutelinae</taxon>
        <taxon>Popillia</taxon>
    </lineage>
</organism>
<evidence type="ECO:0000259" key="2">
    <source>
        <dbReference type="PROSITE" id="PS50097"/>
    </source>
</evidence>
<feature type="domain" description="BTB" evidence="2">
    <location>
        <begin position="213"/>
        <end position="287"/>
    </location>
</feature>
<accession>A0AAW1JZU4</accession>
<name>A0AAW1JZU4_POPJA</name>
<sequence>MKLPTLFRSDSGVSDMSTSSKSKKSSKTDIPLETFVGSVHEELEAPSTSEIVFRKIWTIRNFNKTVSRRELIDSPDFRCSVNGVTTYWNMSIRFWKGPNGKRITNPLVLCLNLTGCETDLIGQALVRFQFGTWNNNIKHWECCPITTIAMNLENAHELHSLGYDTLKISDRHLNQNKDLSIMVKIQVIHSDEEKHSLSQDLANVLDSESEEFTDTIVECSEKDEVKTLKAHSFLIRIRSPKLGMQLRKHKDETNQEISYKLNLKDFTYGTVKELLRYIYSDKVDNPEVHALKLLSISTRFNIHGLTTLCERALLDSLTPANVAQVLMLADECNCKILKKACVRYCEESYNITGSVQVEIPMWSIDCQECRLSNKILEEQRNMSAIASNCKKQQEKDYVPRKNSLRAYG</sequence>
<dbReference type="InterPro" id="IPR045005">
    <property type="entry name" value="BPM1-6"/>
</dbReference>
<keyword evidence="4" id="KW-1185">Reference proteome</keyword>
<comment type="caution">
    <text evidence="3">The sequence shown here is derived from an EMBL/GenBank/DDBJ whole genome shotgun (WGS) entry which is preliminary data.</text>
</comment>